<comment type="caution">
    <text evidence="17">Lacks conserved residue(s) required for the propagation of feature annotation.</text>
</comment>
<dbReference type="Proteomes" id="UP001219037">
    <property type="component" value="Chromosome"/>
</dbReference>
<dbReference type="InterPro" id="IPR044268">
    <property type="entry name" value="PIP_synthase_PgsA1"/>
</dbReference>
<feature type="transmembrane region" description="Helical" evidence="17">
    <location>
        <begin position="155"/>
        <end position="188"/>
    </location>
</feature>
<keyword evidence="6 17" id="KW-1003">Cell membrane</keyword>
<dbReference type="InterPro" id="IPR048254">
    <property type="entry name" value="CDP_ALCOHOL_P_TRANSF_CS"/>
</dbReference>
<evidence type="ECO:0000256" key="4">
    <source>
        <dbReference type="ARBA" id="ARBA00010441"/>
    </source>
</evidence>
<evidence type="ECO:0000256" key="17">
    <source>
        <dbReference type="HAMAP-Rule" id="MF_02241"/>
    </source>
</evidence>
<feature type="binding site" evidence="17">
    <location>
        <position position="87"/>
    </location>
    <ligand>
        <name>Mg(2+)</name>
        <dbReference type="ChEBI" id="CHEBI:18420"/>
        <label>1</label>
    </ligand>
</feature>
<evidence type="ECO:0000256" key="12">
    <source>
        <dbReference type="ARBA" id="ARBA00023136"/>
    </source>
</evidence>
<evidence type="ECO:0000256" key="6">
    <source>
        <dbReference type="ARBA" id="ARBA00022475"/>
    </source>
</evidence>
<dbReference type="PROSITE" id="PS00379">
    <property type="entry name" value="CDP_ALCOHOL_P_TRANSF"/>
    <property type="match status" value="1"/>
</dbReference>
<feature type="transmembrane region" description="Helical" evidence="17">
    <location>
        <begin position="93"/>
        <end position="109"/>
    </location>
</feature>
<feature type="binding site" evidence="17">
    <location>
        <position position="66"/>
    </location>
    <ligand>
        <name>Mg(2+)</name>
        <dbReference type="ChEBI" id="CHEBI:18420"/>
        <label>1</label>
    </ligand>
</feature>
<feature type="transmembrane region" description="Helical" evidence="17">
    <location>
        <begin position="52"/>
        <end position="72"/>
    </location>
</feature>
<comment type="function">
    <text evidence="17">Catalyzes the conjugation of the 1'-hydroxyl group of D-myo-inositol-3-phosphate (also named L-myo-inositol-1-phosphate) with a lipid tail of cytidine diphosphate diacylglycerol (CDP-DAG), forming phosphatidylinositol phosphate (PIP) and CMP. PIP is a precursor of phosphatidylinositol (PI) which is an essential lipid required for cell wall formation.</text>
</comment>
<evidence type="ECO:0000313" key="19">
    <source>
        <dbReference type="EMBL" id="WFP15239.1"/>
    </source>
</evidence>
<comment type="subunit">
    <text evidence="5 17">Homodimer.</text>
</comment>
<feature type="binding site" evidence="17">
    <location>
        <position position="91"/>
    </location>
    <ligand>
        <name>Mg(2+)</name>
        <dbReference type="ChEBI" id="CHEBI:18420"/>
        <label>2</label>
    </ligand>
</feature>
<comment type="pathway">
    <text evidence="3">Lipid metabolism.</text>
</comment>
<dbReference type="GO" id="GO:0016740">
    <property type="term" value="F:transferase activity"/>
    <property type="evidence" value="ECO:0007669"/>
    <property type="project" value="UniProtKB-KW"/>
</dbReference>
<feature type="active site" description="Proton acceptor" evidence="17">
    <location>
        <position position="91"/>
    </location>
</feature>
<dbReference type="EMBL" id="CP121252">
    <property type="protein sequence ID" value="WFP15239.1"/>
    <property type="molecule type" value="Genomic_DNA"/>
</dbReference>
<dbReference type="InterPro" id="IPR043130">
    <property type="entry name" value="CDP-OH_PTrfase_TM_dom"/>
</dbReference>
<feature type="binding site" evidence="17">
    <location>
        <position position="70"/>
    </location>
    <ligand>
        <name>a CDP-1,2-diacyl-sn-glycerol</name>
        <dbReference type="ChEBI" id="CHEBI:58332"/>
    </ligand>
</feature>
<evidence type="ECO:0000256" key="2">
    <source>
        <dbReference type="ARBA" id="ARBA00004805"/>
    </source>
</evidence>
<feature type="transmembrane region" description="Helical" evidence="17">
    <location>
        <begin position="20"/>
        <end position="46"/>
    </location>
</feature>
<comment type="subcellular location">
    <subcellularLocation>
        <location evidence="1 17">Cell membrane</location>
        <topology evidence="1 17">Multi-pass membrane protein</topology>
    </subcellularLocation>
</comment>
<dbReference type="Pfam" id="PF01066">
    <property type="entry name" value="CDP-OH_P_transf"/>
    <property type="match status" value="1"/>
</dbReference>
<dbReference type="InterPro" id="IPR000462">
    <property type="entry name" value="CDP-OH_P_trans"/>
</dbReference>
<feature type="binding site" evidence="17">
    <location>
        <position position="69"/>
    </location>
    <ligand>
        <name>Mg(2+)</name>
        <dbReference type="ChEBI" id="CHEBI:18420"/>
        <label>1</label>
    </ligand>
</feature>
<dbReference type="Gene3D" id="1.20.120.1760">
    <property type="match status" value="1"/>
</dbReference>
<dbReference type="NCBIfam" id="NF045883">
    <property type="entry name" value="PIPSynth"/>
    <property type="match status" value="1"/>
</dbReference>
<keyword evidence="8 17" id="KW-0812">Transmembrane</keyword>
<feature type="binding site" evidence="17">
    <location>
        <begin position="29"/>
        <end position="32"/>
    </location>
    <ligand>
        <name>a CDP-1,2-diacyl-sn-glycerol</name>
        <dbReference type="ChEBI" id="CHEBI:58332"/>
    </ligand>
</feature>
<evidence type="ECO:0000256" key="3">
    <source>
        <dbReference type="ARBA" id="ARBA00005189"/>
    </source>
</evidence>
<evidence type="ECO:0000256" key="1">
    <source>
        <dbReference type="ARBA" id="ARBA00004651"/>
    </source>
</evidence>
<name>A0ABY8H318_9MICC</name>
<dbReference type="HAMAP" id="MF_02241">
    <property type="entry name" value="PIP_synthase"/>
    <property type="match status" value="1"/>
</dbReference>
<evidence type="ECO:0000256" key="8">
    <source>
        <dbReference type="ARBA" id="ARBA00022692"/>
    </source>
</evidence>
<keyword evidence="17" id="KW-0443">Lipid metabolism</keyword>
<accession>A0ABY8H318</accession>
<evidence type="ECO:0000256" key="9">
    <source>
        <dbReference type="ARBA" id="ARBA00022723"/>
    </source>
</evidence>
<comment type="cofactor">
    <cofactor evidence="17">
        <name>Mg(2+)</name>
        <dbReference type="ChEBI" id="CHEBI:18420"/>
    </cofactor>
    <text evidence="17">Contains a di-nuclear catalytic Mg(2+) center.</text>
</comment>
<evidence type="ECO:0000256" key="7">
    <source>
        <dbReference type="ARBA" id="ARBA00022679"/>
    </source>
</evidence>
<dbReference type="EC" id="2.7.8.-" evidence="17"/>
<reference evidence="19 20" key="1">
    <citation type="submission" date="2023-04" db="EMBL/GenBank/DDBJ databases">
        <title>Funneling lignin-derived compounds into biodiesel using alkali-halophilic Citricoccus sp. P2.</title>
        <authorList>
            <person name="Luo C.-B."/>
        </authorList>
    </citation>
    <scope>NUCLEOTIDE SEQUENCE [LARGE SCALE GENOMIC DNA]</scope>
    <source>
        <strain evidence="19 20">P2</strain>
    </source>
</reference>
<comment type="catalytic activity">
    <reaction evidence="16 17">
        <text>a CDP-1,2-diacyl-sn-glycerol + 1D-myo-inositol 3-phosphate = a 1,2-diacyl-sn-glycero-3-phospho-(1D-myo-inositol-3-phosphate) + CMP + H(+)</text>
        <dbReference type="Rhea" id="RHEA:60504"/>
        <dbReference type="ChEBI" id="CHEBI:15378"/>
        <dbReference type="ChEBI" id="CHEBI:58088"/>
        <dbReference type="ChEBI" id="CHEBI:58332"/>
        <dbReference type="ChEBI" id="CHEBI:58401"/>
        <dbReference type="ChEBI" id="CHEBI:60377"/>
    </reaction>
</comment>
<keyword evidence="17" id="KW-1208">Phospholipid metabolism</keyword>
<evidence type="ECO:0000256" key="5">
    <source>
        <dbReference type="ARBA" id="ARBA00011738"/>
    </source>
</evidence>
<evidence type="ECO:0000256" key="10">
    <source>
        <dbReference type="ARBA" id="ARBA00022842"/>
    </source>
</evidence>
<feature type="binding site" evidence="17">
    <location>
        <position position="74"/>
    </location>
    <ligand>
        <name>a CDP-1,2-diacyl-sn-glycerol</name>
        <dbReference type="ChEBI" id="CHEBI:58332"/>
    </ligand>
</feature>
<keyword evidence="10 17" id="KW-0460">Magnesium</keyword>
<evidence type="ECO:0000256" key="16">
    <source>
        <dbReference type="ARBA" id="ARBA00048865"/>
    </source>
</evidence>
<keyword evidence="7 17" id="KW-0808">Transferase</keyword>
<evidence type="ECO:0000256" key="11">
    <source>
        <dbReference type="ARBA" id="ARBA00022989"/>
    </source>
</evidence>
<comment type="pathway">
    <text evidence="2 17">Phospholipid metabolism; phosphatidylinositol phosphate biosynthesis.</text>
</comment>
<keyword evidence="11 17" id="KW-1133">Transmembrane helix</keyword>
<feature type="binding site" evidence="17">
    <location>
        <position position="66"/>
    </location>
    <ligand>
        <name>Mg(2+)</name>
        <dbReference type="ChEBI" id="CHEBI:18420"/>
        <label>2</label>
    </ligand>
</feature>
<sequence length="212" mass="22603">MLNKYARALFTRIFTPVARLLLALRLTPNMVTVIGAAGVSLAALIFYPVGELFWGTVVITLFVFSDLIDGVMARLSGKTGPWGAFLDSTFDRVQDACVFLGLIFWYFGAGDDPVIAVAAGICLVSGMLVSYVRAKAEAMGLDADVGIAERPERMVATLVFTGFTGLGLHPMVLTVVLFLLAAASIFTVGQRIMRVRQQLHPGPVSGTSAAGE</sequence>
<dbReference type="RefSeq" id="WP_278155800.1">
    <property type="nucleotide sequence ID" value="NZ_CP121252.1"/>
</dbReference>
<keyword evidence="12 17" id="KW-0472">Membrane</keyword>
<evidence type="ECO:0000256" key="14">
    <source>
        <dbReference type="ARBA" id="ARBA00024082"/>
    </source>
</evidence>
<evidence type="ECO:0000313" key="20">
    <source>
        <dbReference type="Proteomes" id="UP001219037"/>
    </source>
</evidence>
<evidence type="ECO:0000256" key="15">
    <source>
        <dbReference type="ARBA" id="ARBA00033137"/>
    </source>
</evidence>
<feature type="binding site" evidence="17">
    <location>
        <position position="87"/>
    </location>
    <ligand>
        <name>Mg(2+)</name>
        <dbReference type="ChEBI" id="CHEBI:18420"/>
        <label>2</label>
    </ligand>
</feature>
<organism evidence="19 20">
    <name type="scientific">Citricoccus muralis</name>
    <dbReference type="NCBI Taxonomy" id="169134"/>
    <lineage>
        <taxon>Bacteria</taxon>
        <taxon>Bacillati</taxon>
        <taxon>Actinomycetota</taxon>
        <taxon>Actinomycetes</taxon>
        <taxon>Micrococcales</taxon>
        <taxon>Micrococcaceae</taxon>
        <taxon>Citricoccus</taxon>
    </lineage>
</organism>
<gene>
    <name evidence="19" type="ORF">P8192_07275</name>
</gene>
<evidence type="ECO:0000256" key="13">
    <source>
        <dbReference type="ARBA" id="ARBA00023935"/>
    </source>
</evidence>
<keyword evidence="20" id="KW-1185">Reference proteome</keyword>
<keyword evidence="17" id="KW-0594">Phospholipid biosynthesis</keyword>
<protein>
    <recommendedName>
        <fullName evidence="14 17">Phosphatidylinositol phosphate synthase</fullName>
        <shortName evidence="17">PIP synthase</shortName>
        <ecNumber evidence="17">2.7.8.-</ecNumber>
    </recommendedName>
    <alternativeName>
        <fullName evidence="15 17">CDP-diacylglycerol--D-myo-inositol-3-phosphate 3-phosphatidyltransferase</fullName>
    </alternativeName>
</protein>
<proteinExistence type="inferred from homology"/>
<keyword evidence="17" id="KW-0444">Lipid biosynthesis</keyword>
<comment type="similarity">
    <text evidence="4 17 18">Belongs to the CDP-alcohol phosphatidyltransferase class-I family.</text>
</comment>
<keyword evidence="9 17" id="KW-0479">Metal-binding</keyword>
<evidence type="ECO:0000256" key="18">
    <source>
        <dbReference type="RuleBase" id="RU003750"/>
    </source>
</evidence>
<comment type="catalytic activity">
    <reaction evidence="13 17">
        <text>1,2-di-(9Z-octadecenoyl)-sn-glycero-3-cytidine-5'-diphosphate + 1D-myo-inositol 3-phosphate = 1,2-di-(9Z-octadecenoyl)-sn-glycero-3-phospho-(1D-myo-inositol-3-phosphate) + CMP + H(+)</text>
        <dbReference type="Rhea" id="RHEA:61216"/>
        <dbReference type="ChEBI" id="CHEBI:15378"/>
        <dbReference type="ChEBI" id="CHEBI:58401"/>
        <dbReference type="ChEBI" id="CHEBI:60377"/>
        <dbReference type="ChEBI" id="CHEBI:85356"/>
        <dbReference type="ChEBI" id="CHEBI:144472"/>
    </reaction>
</comment>